<dbReference type="AlphaFoldDB" id="A0A2Y8ZW21"/>
<dbReference type="GO" id="GO:0016758">
    <property type="term" value="F:hexosyltransferase activity"/>
    <property type="evidence" value="ECO:0007669"/>
    <property type="project" value="TreeGrafter"/>
</dbReference>
<feature type="domain" description="Glycosyltransferase subfamily 4-like N-terminal" evidence="6">
    <location>
        <begin position="27"/>
        <end position="182"/>
    </location>
</feature>
<dbReference type="InterPro" id="IPR028098">
    <property type="entry name" value="Glyco_trans_4-like_N"/>
</dbReference>
<feature type="region of interest" description="Disordered" evidence="4">
    <location>
        <begin position="387"/>
        <end position="411"/>
    </location>
</feature>
<accession>A0A2Y8ZW21</accession>
<dbReference type="PANTHER" id="PTHR45947">
    <property type="entry name" value="SULFOQUINOVOSYL TRANSFERASE SQD2"/>
    <property type="match status" value="1"/>
</dbReference>
<evidence type="ECO:0000259" key="5">
    <source>
        <dbReference type="Pfam" id="PF00534"/>
    </source>
</evidence>
<dbReference type="SUPFAM" id="SSF53756">
    <property type="entry name" value="UDP-Glycosyltransferase/glycogen phosphorylase"/>
    <property type="match status" value="1"/>
</dbReference>
<organism evidence="7 8">
    <name type="scientific">Branchiibius hedensis</name>
    <dbReference type="NCBI Taxonomy" id="672460"/>
    <lineage>
        <taxon>Bacteria</taxon>
        <taxon>Bacillati</taxon>
        <taxon>Actinomycetota</taxon>
        <taxon>Actinomycetes</taxon>
        <taxon>Micrococcales</taxon>
        <taxon>Dermacoccaceae</taxon>
        <taxon>Branchiibius</taxon>
    </lineage>
</organism>
<dbReference type="CDD" id="cd03801">
    <property type="entry name" value="GT4_PimA-like"/>
    <property type="match status" value="1"/>
</dbReference>
<feature type="domain" description="Glycosyl transferase family 1" evidence="5">
    <location>
        <begin position="198"/>
        <end position="354"/>
    </location>
</feature>
<evidence type="ECO:0000256" key="4">
    <source>
        <dbReference type="SAM" id="MobiDB-lite"/>
    </source>
</evidence>
<feature type="compositionally biased region" description="Polar residues" evidence="4">
    <location>
        <begin position="387"/>
        <end position="399"/>
    </location>
</feature>
<keyword evidence="3 7" id="KW-0808">Transferase</keyword>
<name>A0A2Y8ZW21_9MICO</name>
<evidence type="ECO:0000256" key="3">
    <source>
        <dbReference type="ARBA" id="ARBA00022679"/>
    </source>
</evidence>
<proteinExistence type="predicted"/>
<dbReference type="GO" id="GO:1901137">
    <property type="term" value="P:carbohydrate derivative biosynthetic process"/>
    <property type="evidence" value="ECO:0007669"/>
    <property type="project" value="UniProtKB-ARBA"/>
</dbReference>
<gene>
    <name evidence="7" type="ORF">SAMN04489750_1388</name>
</gene>
<dbReference type="EMBL" id="UESZ01000001">
    <property type="protein sequence ID" value="SSA34087.1"/>
    <property type="molecule type" value="Genomic_DNA"/>
</dbReference>
<dbReference type="InterPro" id="IPR001296">
    <property type="entry name" value="Glyco_trans_1"/>
</dbReference>
<dbReference type="RefSeq" id="WP_245934039.1">
    <property type="nucleotide sequence ID" value="NZ_QGDN01000001.1"/>
</dbReference>
<protein>
    <recommendedName>
        <fullName evidence="1">D-inositol 3-phosphate glycosyltransferase</fullName>
    </recommendedName>
</protein>
<reference evidence="8" key="1">
    <citation type="submission" date="2016-10" db="EMBL/GenBank/DDBJ databases">
        <authorList>
            <person name="Varghese N."/>
            <person name="Submissions S."/>
        </authorList>
    </citation>
    <scope>NUCLEOTIDE SEQUENCE [LARGE SCALE GENOMIC DNA]</scope>
    <source>
        <strain evidence="8">DSM 22951</strain>
    </source>
</reference>
<keyword evidence="8" id="KW-1185">Reference proteome</keyword>
<dbReference type="Gene3D" id="3.40.50.2000">
    <property type="entry name" value="Glycogen Phosphorylase B"/>
    <property type="match status" value="2"/>
</dbReference>
<dbReference type="PANTHER" id="PTHR45947:SF3">
    <property type="entry name" value="SULFOQUINOVOSYL TRANSFERASE SQD2"/>
    <property type="match status" value="1"/>
</dbReference>
<evidence type="ECO:0000259" key="6">
    <source>
        <dbReference type="Pfam" id="PF13439"/>
    </source>
</evidence>
<keyword evidence="2" id="KW-0328">Glycosyltransferase</keyword>
<dbReference type="Pfam" id="PF13439">
    <property type="entry name" value="Glyco_transf_4"/>
    <property type="match status" value="1"/>
</dbReference>
<dbReference type="InterPro" id="IPR050194">
    <property type="entry name" value="Glycosyltransferase_grp1"/>
</dbReference>
<dbReference type="Proteomes" id="UP000250028">
    <property type="component" value="Unassembled WGS sequence"/>
</dbReference>
<evidence type="ECO:0000313" key="7">
    <source>
        <dbReference type="EMBL" id="SSA34087.1"/>
    </source>
</evidence>
<evidence type="ECO:0000256" key="2">
    <source>
        <dbReference type="ARBA" id="ARBA00022676"/>
    </source>
</evidence>
<sequence>MGEKAAEVPHLRVLYLSWRDRENPEAGGSETFVERTAEVLTGQGHDVTLFTSRFPGADRETRHGHVRVLRRGNRFSTYLAGLMHTARHRHDYDIVIDVQNGVPFWSPLAAAVPVVNVVHHVHRDQWHTFFARPIAALGWFLESRVAPRVYRGSRYVTVSEATREELAELGIAPDRVDLIYSGNDQPENLEKYAVLPRSPRPSIVVLGRLVPHKQVELAIDVVAALQASGRDVDLHIVGGGYWQDALEQHAAARGVADLVTMHGFVDEHVKHSLLASAWVVLMPSGKEGWGLTIVEAGLHATPTIAFHHAGGPRESIVDGVTGYLVDDVSQMTQRTQQLLDDPDLRSALGANAREFAMSFDWLDTGIALEQTLLSVLGRAPRPVSAATSYRLGSSESSLPTPIGPDRESSVA</sequence>
<evidence type="ECO:0000256" key="1">
    <source>
        <dbReference type="ARBA" id="ARBA00021292"/>
    </source>
</evidence>
<evidence type="ECO:0000313" key="8">
    <source>
        <dbReference type="Proteomes" id="UP000250028"/>
    </source>
</evidence>
<dbReference type="Pfam" id="PF00534">
    <property type="entry name" value="Glycos_transf_1"/>
    <property type="match status" value="1"/>
</dbReference>